<name>A0ACB9P4M2_9MYRT</name>
<protein>
    <submittedName>
        <fullName evidence="1">Uncharacterized protein</fullName>
    </submittedName>
</protein>
<keyword evidence="2" id="KW-1185">Reference proteome</keyword>
<dbReference type="EMBL" id="CM042886">
    <property type="protein sequence ID" value="KAI4342932.1"/>
    <property type="molecule type" value="Genomic_DNA"/>
</dbReference>
<sequence length="224" mass="25533">MFFPLRASGAWESNQYFNDAFDKMCTIEERESNDGNRMTGRRRKYEDEDAAMFKSPNLHSERRRREKLSRRLLTLRSSVPIITNMNKATIIHDAITYIVELQKNEKALIEELLEVESSYDGEQKPLPYEKDAAQEMERHGIKSDVQVMNIDGNKMWMKVITQKKKGGFTQLMEALSAFGFELTDTCVTTFKGAMLVSSFIEGGYGETLAASQAKELLGQMVGSM</sequence>
<evidence type="ECO:0000313" key="2">
    <source>
        <dbReference type="Proteomes" id="UP001057402"/>
    </source>
</evidence>
<gene>
    <name evidence="1" type="ORF">MLD38_027495</name>
</gene>
<accession>A0ACB9P4M2</accession>
<reference evidence="2" key="1">
    <citation type="journal article" date="2023" name="Front. Plant Sci.">
        <title>Chromosomal-level genome assembly of Melastoma candidum provides insights into trichome evolution.</title>
        <authorList>
            <person name="Zhong Y."/>
            <person name="Wu W."/>
            <person name="Sun C."/>
            <person name="Zou P."/>
            <person name="Liu Y."/>
            <person name="Dai S."/>
            <person name="Zhou R."/>
        </authorList>
    </citation>
    <scope>NUCLEOTIDE SEQUENCE [LARGE SCALE GENOMIC DNA]</scope>
</reference>
<evidence type="ECO:0000313" key="1">
    <source>
        <dbReference type="EMBL" id="KAI4342932.1"/>
    </source>
</evidence>
<comment type="caution">
    <text evidence="1">The sequence shown here is derived from an EMBL/GenBank/DDBJ whole genome shotgun (WGS) entry which is preliminary data.</text>
</comment>
<organism evidence="1 2">
    <name type="scientific">Melastoma candidum</name>
    <dbReference type="NCBI Taxonomy" id="119954"/>
    <lineage>
        <taxon>Eukaryota</taxon>
        <taxon>Viridiplantae</taxon>
        <taxon>Streptophyta</taxon>
        <taxon>Embryophyta</taxon>
        <taxon>Tracheophyta</taxon>
        <taxon>Spermatophyta</taxon>
        <taxon>Magnoliopsida</taxon>
        <taxon>eudicotyledons</taxon>
        <taxon>Gunneridae</taxon>
        <taxon>Pentapetalae</taxon>
        <taxon>rosids</taxon>
        <taxon>malvids</taxon>
        <taxon>Myrtales</taxon>
        <taxon>Melastomataceae</taxon>
        <taxon>Melastomatoideae</taxon>
        <taxon>Melastomateae</taxon>
        <taxon>Melastoma</taxon>
    </lineage>
</organism>
<dbReference type="Proteomes" id="UP001057402">
    <property type="component" value="Chromosome 7"/>
</dbReference>
<proteinExistence type="predicted"/>